<dbReference type="InterPro" id="IPR012551">
    <property type="entry name" value="DUF1707_SHOCT-like"/>
</dbReference>
<dbReference type="Proteomes" id="UP000019150">
    <property type="component" value="Chromosome"/>
</dbReference>
<dbReference type="Pfam" id="PF08044">
    <property type="entry name" value="DUF1707"/>
    <property type="match status" value="2"/>
</dbReference>
<dbReference type="PANTHER" id="PTHR40763:SF4">
    <property type="entry name" value="DUF1707 DOMAIN-CONTAINING PROTEIN"/>
    <property type="match status" value="1"/>
</dbReference>
<evidence type="ECO:0000313" key="4">
    <source>
        <dbReference type="EMBL" id="AHH22033.1"/>
    </source>
</evidence>
<dbReference type="PATRIC" id="fig|1415166.3.peg.7467"/>
<reference evidence="4 5" key="1">
    <citation type="journal article" date="2014" name="Appl. Environ. Microbiol.">
        <title>Insights into the Microbial Degradation of Rubber and Gutta-Percha by Analysis of the Complete Genome of Nocardia nova SH22a.</title>
        <authorList>
            <person name="Luo Q."/>
            <person name="Hiessl S."/>
            <person name="Poehlein A."/>
            <person name="Daniel R."/>
            <person name="Steinbuchel A."/>
        </authorList>
    </citation>
    <scope>NUCLEOTIDE SEQUENCE [LARGE SCALE GENOMIC DNA]</scope>
    <source>
        <strain evidence="4">SH22a</strain>
    </source>
</reference>
<feature type="transmembrane region" description="Helical" evidence="2">
    <location>
        <begin position="161"/>
        <end position="181"/>
    </location>
</feature>
<feature type="domain" description="DUF1707" evidence="3">
    <location>
        <begin position="91"/>
        <end position="143"/>
    </location>
</feature>
<protein>
    <recommendedName>
        <fullName evidence="3">DUF1707 domain-containing protein</fullName>
    </recommendedName>
</protein>
<keyword evidence="2" id="KW-0812">Transmembrane</keyword>
<dbReference type="HOGENOM" id="CLU_064933_0_1_11"/>
<keyword evidence="5" id="KW-1185">Reference proteome</keyword>
<evidence type="ECO:0000256" key="1">
    <source>
        <dbReference type="SAM" id="MobiDB-lite"/>
    </source>
</evidence>
<dbReference type="STRING" id="1415166.NONO_c72760"/>
<dbReference type="KEGG" id="nno:NONO_c72760"/>
<organism evidence="4 5">
    <name type="scientific">Nocardia nova SH22a</name>
    <dbReference type="NCBI Taxonomy" id="1415166"/>
    <lineage>
        <taxon>Bacteria</taxon>
        <taxon>Bacillati</taxon>
        <taxon>Actinomycetota</taxon>
        <taxon>Actinomycetes</taxon>
        <taxon>Mycobacteriales</taxon>
        <taxon>Nocardiaceae</taxon>
        <taxon>Nocardia</taxon>
    </lineage>
</organism>
<feature type="domain" description="DUF1707" evidence="3">
    <location>
        <begin position="12"/>
        <end position="64"/>
    </location>
</feature>
<dbReference type="PANTHER" id="PTHR40763">
    <property type="entry name" value="MEMBRANE PROTEIN-RELATED"/>
    <property type="match status" value="1"/>
</dbReference>
<sequence>MPESSKAAAGSMRARDMDRVRARTLLDAAYEEGQLGADEYHDRSGRADAATTIGELRGLVSDLQTPAGSAGWSEPPRPNPANRVGRYPDRIRARDEDRALTCGALDTALADGQLSAEEHRTLTELTAEARTLGDLAGLTEDLQKPARAPIDPRTQLRPRTLWLAGAFVVIVVLAAVGGYRLTHTSAPPVVPVAAPVEQAVAAEVIETPDLTTVAGIEHFFHRYQQKFGDTVVDELTLFPDHASVDRTTVAQPNRVVDYSFRGGFLASGAMTTRTVDKPIFDLATVNVSALGDLLGRAVAMTKVDGGAVSHISMGIDSIEDVPTIDIFVGNEFNESGFLEVTPAGELIRAYPFGG</sequence>
<keyword evidence="2" id="KW-0472">Membrane</keyword>
<proteinExistence type="predicted"/>
<dbReference type="AlphaFoldDB" id="W5TT02"/>
<feature type="region of interest" description="Disordered" evidence="1">
    <location>
        <begin position="64"/>
        <end position="87"/>
    </location>
</feature>
<evidence type="ECO:0000313" key="5">
    <source>
        <dbReference type="Proteomes" id="UP000019150"/>
    </source>
</evidence>
<evidence type="ECO:0000259" key="3">
    <source>
        <dbReference type="Pfam" id="PF08044"/>
    </source>
</evidence>
<dbReference type="eggNOG" id="ENOG50343CC">
    <property type="taxonomic scope" value="Bacteria"/>
</dbReference>
<keyword evidence="2" id="KW-1133">Transmembrane helix</keyword>
<gene>
    <name evidence="4" type="ORF">NONO_c72760</name>
</gene>
<name>W5TT02_9NOCA</name>
<evidence type="ECO:0000256" key="2">
    <source>
        <dbReference type="SAM" id="Phobius"/>
    </source>
</evidence>
<dbReference type="EMBL" id="CP006850">
    <property type="protein sequence ID" value="AHH22033.1"/>
    <property type="molecule type" value="Genomic_DNA"/>
</dbReference>
<accession>W5TT02</accession>